<sequence>MYDRRARASSTPPALLQCAPSRQGKRAPCQDSGSAQRVSSLGVHHHWNWQTTAHDEELDLGDAASTDGGETASTGDASSVAGDLE</sequence>
<name>A0ABN9RN76_9DINO</name>
<gene>
    <name evidence="2" type="ORF">PCOR1329_LOCUS22245</name>
</gene>
<evidence type="ECO:0000313" key="3">
    <source>
        <dbReference type="Proteomes" id="UP001189429"/>
    </source>
</evidence>
<keyword evidence="3" id="KW-1185">Reference proteome</keyword>
<dbReference type="EMBL" id="CAUYUJ010007413">
    <property type="protein sequence ID" value="CAK0820634.1"/>
    <property type="molecule type" value="Genomic_DNA"/>
</dbReference>
<evidence type="ECO:0000313" key="2">
    <source>
        <dbReference type="EMBL" id="CAK0820634.1"/>
    </source>
</evidence>
<feature type="region of interest" description="Disordered" evidence="1">
    <location>
        <begin position="1"/>
        <end position="85"/>
    </location>
</feature>
<organism evidence="2 3">
    <name type="scientific">Prorocentrum cordatum</name>
    <dbReference type="NCBI Taxonomy" id="2364126"/>
    <lineage>
        <taxon>Eukaryota</taxon>
        <taxon>Sar</taxon>
        <taxon>Alveolata</taxon>
        <taxon>Dinophyceae</taxon>
        <taxon>Prorocentrales</taxon>
        <taxon>Prorocentraceae</taxon>
        <taxon>Prorocentrum</taxon>
    </lineage>
</organism>
<reference evidence="2" key="1">
    <citation type="submission" date="2023-10" db="EMBL/GenBank/DDBJ databases">
        <authorList>
            <person name="Chen Y."/>
            <person name="Shah S."/>
            <person name="Dougan E. K."/>
            <person name="Thang M."/>
            <person name="Chan C."/>
        </authorList>
    </citation>
    <scope>NUCLEOTIDE SEQUENCE [LARGE SCALE GENOMIC DNA]</scope>
</reference>
<protein>
    <submittedName>
        <fullName evidence="2">Uncharacterized protein</fullName>
    </submittedName>
</protein>
<dbReference type="Proteomes" id="UP001189429">
    <property type="component" value="Unassembled WGS sequence"/>
</dbReference>
<accession>A0ABN9RN76</accession>
<evidence type="ECO:0000256" key="1">
    <source>
        <dbReference type="SAM" id="MobiDB-lite"/>
    </source>
</evidence>
<proteinExistence type="predicted"/>
<comment type="caution">
    <text evidence="2">The sequence shown here is derived from an EMBL/GenBank/DDBJ whole genome shotgun (WGS) entry which is preliminary data.</text>
</comment>